<dbReference type="GO" id="GO:0007218">
    <property type="term" value="P:neuropeptide signaling pathway"/>
    <property type="evidence" value="ECO:0007669"/>
    <property type="project" value="UniProtKB-KW"/>
</dbReference>
<sequence length="79" mass="9353">MFERIRNSIFLLFISLNWCEAQYPIFGKMLDSIPFKSRTPIAGIVNKMGQIRKLSEREIKLLVYLLNEHFAIYGRPRYG</sequence>
<reference evidence="2" key="2">
    <citation type="journal article" date="2010" name="PLoS Biol.">
        <title>Genome-wide analyses reveal a role for peptide hormones in planarian germline development.</title>
        <authorList>
            <person name="Collins J.J."/>
            <person name="Hou X."/>
            <person name="Romanova E.V."/>
            <person name="Lambrus B.G."/>
            <person name="Miller C.M."/>
            <person name="Saberi A."/>
            <person name="Sweedler J.V."/>
            <person name="Newmark P.A."/>
        </authorList>
    </citation>
    <scope>NUCLEOTIDE SEQUENCE</scope>
</reference>
<name>E3CTJ5_SCHMD</name>
<proteinExistence type="evidence at transcript level"/>
<dbReference type="AlphaFoldDB" id="E3CTJ5"/>
<accession>E3CTJ5</accession>
<feature type="signal peptide" evidence="1">
    <location>
        <begin position="1"/>
        <end position="21"/>
    </location>
</feature>
<evidence type="ECO:0000313" key="2">
    <source>
        <dbReference type="EMBL" id="DAA33909.1"/>
    </source>
</evidence>
<protein>
    <submittedName>
        <fullName evidence="2">Neuropeptide Y prohormone-7</fullName>
    </submittedName>
</protein>
<feature type="chain" id="PRO_5003168057" evidence="1">
    <location>
        <begin position="22"/>
        <end position="79"/>
    </location>
</feature>
<keyword evidence="1" id="KW-0732">Signal</keyword>
<reference evidence="2" key="1">
    <citation type="submission" date="2009-12" db="EMBL/GenBank/DDBJ databases">
        <authorList>
            <person name="Collins J."/>
            <person name="Hou X."/>
            <person name="Romanova E.V."/>
            <person name="Miller C.M."/>
            <person name="Lambrus B.G."/>
            <person name="Sweedler J.V."/>
            <person name="Newmark P.A."/>
        </authorList>
    </citation>
    <scope>NUCLEOTIDE SEQUENCE</scope>
</reference>
<keyword evidence="2" id="KW-0527">Neuropeptide</keyword>
<evidence type="ECO:0000256" key="1">
    <source>
        <dbReference type="SAM" id="SignalP"/>
    </source>
</evidence>
<dbReference type="EMBL" id="BK007020">
    <property type="protein sequence ID" value="DAA33909.1"/>
    <property type="molecule type" value="mRNA"/>
</dbReference>
<organism evidence="2">
    <name type="scientific">Schmidtea mediterranea</name>
    <name type="common">Freshwater planarian flatworm</name>
    <dbReference type="NCBI Taxonomy" id="79327"/>
    <lineage>
        <taxon>Eukaryota</taxon>
        <taxon>Metazoa</taxon>
        <taxon>Spiralia</taxon>
        <taxon>Lophotrochozoa</taxon>
        <taxon>Platyhelminthes</taxon>
        <taxon>Rhabditophora</taxon>
        <taxon>Seriata</taxon>
        <taxon>Tricladida</taxon>
        <taxon>Continenticola</taxon>
        <taxon>Geoplanoidea</taxon>
        <taxon>Dugesiidae</taxon>
        <taxon>Schmidtea</taxon>
    </lineage>
</organism>